<keyword evidence="1" id="KW-1133">Transmembrane helix</keyword>
<proteinExistence type="predicted"/>
<evidence type="ECO:0000313" key="3">
    <source>
        <dbReference type="Proteomes" id="UP000541857"/>
    </source>
</evidence>
<dbReference type="AlphaFoldDB" id="A0A7W2R597"/>
<dbReference type="EMBL" id="JACGLT010000024">
    <property type="protein sequence ID" value="MBA6154692.1"/>
    <property type="molecule type" value="Genomic_DNA"/>
</dbReference>
<gene>
    <name evidence="2" type="ORF">H3Z82_18380</name>
</gene>
<reference evidence="2 3" key="1">
    <citation type="submission" date="2020-07" db="EMBL/GenBank/DDBJ databases">
        <title>Bacterium isolated from marine sediment.</title>
        <authorList>
            <person name="Shang D."/>
        </authorList>
    </citation>
    <scope>NUCLEOTIDE SEQUENCE [LARGE SCALE GENOMIC DNA]</scope>
    <source>
        <strain evidence="2 3">F6074</strain>
    </source>
</reference>
<keyword evidence="3" id="KW-1185">Reference proteome</keyword>
<accession>A0A7W2R597</accession>
<organism evidence="2 3">
    <name type="scientific">Gelidibacter maritimus</name>
    <dbReference type="NCBI Taxonomy" id="2761487"/>
    <lineage>
        <taxon>Bacteria</taxon>
        <taxon>Pseudomonadati</taxon>
        <taxon>Bacteroidota</taxon>
        <taxon>Flavobacteriia</taxon>
        <taxon>Flavobacteriales</taxon>
        <taxon>Flavobacteriaceae</taxon>
        <taxon>Gelidibacter</taxon>
    </lineage>
</organism>
<name>A0A7W2R597_9FLAO</name>
<keyword evidence="1" id="KW-0812">Transmembrane</keyword>
<protein>
    <submittedName>
        <fullName evidence="2">Uncharacterized protein</fullName>
    </submittedName>
</protein>
<evidence type="ECO:0000313" key="2">
    <source>
        <dbReference type="EMBL" id="MBA6154692.1"/>
    </source>
</evidence>
<comment type="caution">
    <text evidence="2">The sequence shown here is derived from an EMBL/GenBank/DDBJ whole genome shotgun (WGS) entry which is preliminary data.</text>
</comment>
<feature type="transmembrane region" description="Helical" evidence="1">
    <location>
        <begin position="52"/>
        <end position="70"/>
    </location>
</feature>
<evidence type="ECO:0000256" key="1">
    <source>
        <dbReference type="SAM" id="Phobius"/>
    </source>
</evidence>
<feature type="transmembrane region" description="Helical" evidence="1">
    <location>
        <begin position="82"/>
        <end position="104"/>
    </location>
</feature>
<keyword evidence="1" id="KW-0472">Membrane</keyword>
<dbReference type="Proteomes" id="UP000541857">
    <property type="component" value="Unassembled WGS sequence"/>
</dbReference>
<sequence>MKTNQKPTIYPNKRLIDILLGGTLLLMIPLILQLTVGTGIDGKGFNWKINDFISFGILIFSTALSIEFILRKVKNKTNRYLCFGIILLIVLLVWIDLAMGIFNIPGFSGR</sequence>
<feature type="transmembrane region" description="Helical" evidence="1">
    <location>
        <begin position="15"/>
        <end position="32"/>
    </location>
</feature>
<dbReference type="RefSeq" id="WP_182206956.1">
    <property type="nucleotide sequence ID" value="NZ_JACGLT010000024.1"/>
</dbReference>